<evidence type="ECO:0000313" key="2">
    <source>
        <dbReference type="EMBL" id="KAK7249966.1"/>
    </source>
</evidence>
<keyword evidence="3" id="KW-1185">Reference proteome</keyword>
<feature type="chain" id="PRO_5045047463" description="Letm1 RBD domain-containing protein" evidence="1">
    <location>
        <begin position="20"/>
        <end position="309"/>
    </location>
</feature>
<sequence length="309" mass="33244">MARSFYLACLTLAVADSAAFSPMNSFAAFKANTGRLVDEQKVANAHRKRRKEGELLDYPSFDAIQCANADVSKIINIVWLGLYAKFWTPLAVYFYPGMLPSAYENAGLRGKRLAEKEKQRRTGLNRLLGKIDKEASSPKKHRKPYDLTEPDVAAAVAALSAKNKQAAVAALAARPGAPLPEAALLAASLSLDGPYRFLPRWMHKGAVKKGVTLLTEGDAALRISDIAGLPAPCLENACVARGLLKPTKAEMERGLAEWLRVVDKADAVSEDEGKRARLALLAVNTVASIREGAVAKEPGVALLYAGKGF</sequence>
<evidence type="ECO:0000256" key="1">
    <source>
        <dbReference type="SAM" id="SignalP"/>
    </source>
</evidence>
<name>A0ABR1G9M2_AURAN</name>
<reference evidence="2 3" key="1">
    <citation type="submission" date="2024-03" db="EMBL/GenBank/DDBJ databases">
        <title>Aureococcus anophagefferens CCMP1851 and Kratosvirus quantuckense: Draft genome of a second virus-susceptible host strain in the model system.</title>
        <authorList>
            <person name="Chase E."/>
            <person name="Truchon A.R."/>
            <person name="Schepens W."/>
            <person name="Wilhelm S.W."/>
        </authorList>
    </citation>
    <scope>NUCLEOTIDE SEQUENCE [LARGE SCALE GENOMIC DNA]</scope>
    <source>
        <strain evidence="2 3">CCMP1851</strain>
    </source>
</reference>
<accession>A0ABR1G9M2</accession>
<dbReference type="Proteomes" id="UP001363151">
    <property type="component" value="Unassembled WGS sequence"/>
</dbReference>
<evidence type="ECO:0008006" key="4">
    <source>
        <dbReference type="Google" id="ProtNLM"/>
    </source>
</evidence>
<organism evidence="2 3">
    <name type="scientific">Aureococcus anophagefferens</name>
    <name type="common">Harmful bloom alga</name>
    <dbReference type="NCBI Taxonomy" id="44056"/>
    <lineage>
        <taxon>Eukaryota</taxon>
        <taxon>Sar</taxon>
        <taxon>Stramenopiles</taxon>
        <taxon>Ochrophyta</taxon>
        <taxon>Pelagophyceae</taxon>
        <taxon>Pelagomonadales</taxon>
        <taxon>Pelagomonadaceae</taxon>
        <taxon>Aureococcus</taxon>
    </lineage>
</organism>
<protein>
    <recommendedName>
        <fullName evidence="4">Letm1 RBD domain-containing protein</fullName>
    </recommendedName>
</protein>
<comment type="caution">
    <text evidence="2">The sequence shown here is derived from an EMBL/GenBank/DDBJ whole genome shotgun (WGS) entry which is preliminary data.</text>
</comment>
<evidence type="ECO:0000313" key="3">
    <source>
        <dbReference type="Proteomes" id="UP001363151"/>
    </source>
</evidence>
<feature type="signal peptide" evidence="1">
    <location>
        <begin position="1"/>
        <end position="19"/>
    </location>
</feature>
<proteinExistence type="predicted"/>
<dbReference type="EMBL" id="JBBJCI010000039">
    <property type="protein sequence ID" value="KAK7249966.1"/>
    <property type="molecule type" value="Genomic_DNA"/>
</dbReference>
<gene>
    <name evidence="2" type="ORF">SO694_00005644</name>
</gene>
<keyword evidence="1" id="KW-0732">Signal</keyword>